<keyword evidence="19" id="KW-1185">Reference proteome</keyword>
<comment type="similarity">
    <text evidence="2 16">Belongs to the glycosyl hydrolase 28 family.</text>
</comment>
<name>A0ABR3G5X3_9PEZI</name>
<evidence type="ECO:0000256" key="11">
    <source>
        <dbReference type="ARBA" id="ARBA00038933"/>
    </source>
</evidence>
<keyword evidence="7" id="KW-1015">Disulfide bond</keyword>
<proteinExistence type="inferred from homology"/>
<dbReference type="PANTHER" id="PTHR31736:SF14">
    <property type="entry name" value="EXOPOLYGALACTURONASE X-1-RELATED"/>
    <property type="match status" value="1"/>
</dbReference>
<keyword evidence="3" id="KW-0964">Secreted</keyword>
<dbReference type="Pfam" id="PF00295">
    <property type="entry name" value="Glyco_hydro_28"/>
    <property type="match status" value="1"/>
</dbReference>
<keyword evidence="8" id="KW-0325">Glycoprotein</keyword>
<keyword evidence="9 16" id="KW-0326">Glycosidase</keyword>
<dbReference type="EC" id="3.2.1.67" evidence="11"/>
<dbReference type="EMBL" id="JBBBZM010000259">
    <property type="protein sequence ID" value="KAL0631363.1"/>
    <property type="molecule type" value="Genomic_DNA"/>
</dbReference>
<evidence type="ECO:0000256" key="7">
    <source>
        <dbReference type="ARBA" id="ARBA00023157"/>
    </source>
</evidence>
<dbReference type="Proteomes" id="UP001447188">
    <property type="component" value="Unassembled WGS sequence"/>
</dbReference>
<accession>A0ABR3G5X3</accession>
<feature type="region of interest" description="Disordered" evidence="17">
    <location>
        <begin position="819"/>
        <end position="874"/>
    </location>
</feature>
<evidence type="ECO:0000256" key="15">
    <source>
        <dbReference type="PROSITE-ProRule" id="PRU10052"/>
    </source>
</evidence>
<sequence>MKFETTDILSIALAGLVFFDGVVAADSGSKRRDIKPYPKQPKTPRHVSAARTSKTCTVAGGKTDDAPAILAAAKKCNDGGTVVFSKSSTYNVGTALDLTFLKHVDLDIQGTIKFSSDTAYWNANAFYLTFQNATTFWKIGGEDVNIYGGGTLDGNGQVWYDLFATDIYILRPILLGIVGLNGGSVSDLKMRYSPQWYNVIINSTDVVYDNIDIAGKSTSKNPAKNTDGWDTYRSSGITIQNSHIDNGDDCVSFKPNSTDIVVQNLICNGSHGISVGSLGQYPGTYDIVEDVYVYNISMSNASDGARIKVWPGVQSALSGDLQGGGGSGRVKNITYDTMYNYNNDYAIEVTQCYGQNNLTLCNLYPSNLTISDISFKNFWGTTSKKYDPKVGMVVCSSPKVCSNIFARNITVTPPSGKAANYACDNSKKGFSMERRLSLGKNSCQSPQPRISDKSSTELFDIVGNLPEDILGEVIVYLAEQNDLQKLISWQTVSAQTTRPPVSKRWRMLLHDPSTKIYHQTLLRSKVFRNLLPPTYYSTGRPGYESSFSYATFRRAIRTHMAIRNGDLNPSPKQYKLERHGGKVEAGPILADGFLVWLATTRYYPGHTITLKIVDLTRPATDRNLDLEWGDDIDVAEFTCGNDYKIHRNGYDVEWIDLHTLNNMTWRALGCGGGLAAYWIAGDPYITVRDLTKSAIIGKLFISGLNQASSRTQDRYVNHLLCNKDYIVVNLSRSSTFGVYSVASKTLIHVLDVSPEVPDSLYNVFTGMLSGWRDRTSFALKIQDNFLIIACVLGMFFLLEDTTLRFKSWDLTSPPIYEEPGIMNYNKKDEHEEEEDEEDEDGNNTNRPKKYPFSDLQLSENHADTASNPLPDVRDRTPVLRPRTFLWPLTEINIPLQLPHDTGLYGPKLLFQPQNTLQLYCQDNRDPNHPTHPHLRWSYLTPPTELKEEELSSCHEFAPRRRGYMKVFKEEGKVFDRFKRRFATDVRISDVRYELTLPPVPVWSGGSSTAWADQKGWKHAKKCIRLQMTREKSSDEDVGERHWDAEVEMKRFRRHPHMGHGVNVAAGWEGIAVLWLDRILVWRWDLDEHSVDKTAGIDAKSGKDGKDGLAQRVLRKVKTF</sequence>
<dbReference type="InterPro" id="IPR011050">
    <property type="entry name" value="Pectin_lyase_fold/virulence"/>
</dbReference>
<evidence type="ECO:0000256" key="17">
    <source>
        <dbReference type="SAM" id="MobiDB-lite"/>
    </source>
</evidence>
<evidence type="ECO:0000256" key="2">
    <source>
        <dbReference type="ARBA" id="ARBA00008834"/>
    </source>
</evidence>
<evidence type="ECO:0000256" key="16">
    <source>
        <dbReference type="RuleBase" id="RU361169"/>
    </source>
</evidence>
<keyword evidence="4" id="KW-0732">Signal</keyword>
<evidence type="ECO:0000256" key="8">
    <source>
        <dbReference type="ARBA" id="ARBA00023180"/>
    </source>
</evidence>
<dbReference type="InterPro" id="IPR000743">
    <property type="entry name" value="Glyco_hydro_28"/>
</dbReference>
<feature type="compositionally biased region" description="Polar residues" evidence="17">
    <location>
        <begin position="855"/>
        <end position="867"/>
    </location>
</feature>
<keyword evidence="6 16" id="KW-0378">Hydrolase</keyword>
<comment type="caution">
    <text evidence="18">The sequence shown here is derived from an EMBL/GenBank/DDBJ whole genome shotgun (WGS) entry which is preliminary data.</text>
</comment>
<dbReference type="SUPFAM" id="SSF51126">
    <property type="entry name" value="Pectin lyase-like"/>
    <property type="match status" value="1"/>
</dbReference>
<protein>
    <recommendedName>
        <fullName evidence="11">galacturonan 1,4-alpha-galacturonidase</fullName>
        <ecNumber evidence="11">3.2.1.67</ecNumber>
    </recommendedName>
    <alternativeName>
        <fullName evidence="13">Galacturan 1,4-alpha-galacturonidase</fullName>
    </alternativeName>
    <alternativeName>
        <fullName evidence="12">Poly(1,4-alpha-D-galacturonide)galacturonohydrolase</fullName>
    </alternativeName>
</protein>
<feature type="compositionally biased region" description="Acidic residues" evidence="17">
    <location>
        <begin position="830"/>
        <end position="841"/>
    </location>
</feature>
<comment type="subcellular location">
    <subcellularLocation>
        <location evidence="1">Secreted</location>
    </subcellularLocation>
</comment>
<dbReference type="Gene3D" id="2.160.20.10">
    <property type="entry name" value="Single-stranded right-handed beta-helix, Pectin lyase-like"/>
    <property type="match status" value="1"/>
</dbReference>
<evidence type="ECO:0000256" key="10">
    <source>
        <dbReference type="ARBA" id="ARBA00023316"/>
    </source>
</evidence>
<evidence type="ECO:0000256" key="13">
    <source>
        <dbReference type="ARBA" id="ARBA00043142"/>
    </source>
</evidence>
<evidence type="ECO:0000256" key="12">
    <source>
        <dbReference type="ARBA" id="ARBA00041604"/>
    </source>
</evidence>
<feature type="active site" evidence="15">
    <location>
        <position position="271"/>
    </location>
</feature>
<keyword evidence="10" id="KW-0961">Cell wall biogenesis/degradation</keyword>
<organism evidence="18 19">
    <name type="scientific">Discina gigas</name>
    <dbReference type="NCBI Taxonomy" id="1032678"/>
    <lineage>
        <taxon>Eukaryota</taxon>
        <taxon>Fungi</taxon>
        <taxon>Dikarya</taxon>
        <taxon>Ascomycota</taxon>
        <taxon>Pezizomycotina</taxon>
        <taxon>Pezizomycetes</taxon>
        <taxon>Pezizales</taxon>
        <taxon>Discinaceae</taxon>
        <taxon>Discina</taxon>
    </lineage>
</organism>
<gene>
    <name evidence="18" type="ORF">Q9L58_009771</name>
</gene>
<evidence type="ECO:0000256" key="1">
    <source>
        <dbReference type="ARBA" id="ARBA00004613"/>
    </source>
</evidence>
<dbReference type="SMART" id="SM00710">
    <property type="entry name" value="PbH1"/>
    <property type="match status" value="4"/>
</dbReference>
<evidence type="ECO:0000256" key="14">
    <source>
        <dbReference type="ARBA" id="ARBA00048766"/>
    </source>
</evidence>
<evidence type="ECO:0000256" key="3">
    <source>
        <dbReference type="ARBA" id="ARBA00022525"/>
    </source>
</evidence>
<dbReference type="PROSITE" id="PS00502">
    <property type="entry name" value="POLYGALACTURONASE"/>
    <property type="match status" value="1"/>
</dbReference>
<dbReference type="PANTHER" id="PTHR31736">
    <property type="match status" value="1"/>
</dbReference>
<comment type="catalytic activity">
    <reaction evidence="14">
        <text>[(1-&gt;4)-alpha-D-galacturonosyl](n) + H2O = alpha-D-galacturonate + [(1-&gt;4)-alpha-D-galacturonosyl](n-1)</text>
        <dbReference type="Rhea" id="RHEA:14117"/>
        <dbReference type="Rhea" id="RHEA-COMP:14570"/>
        <dbReference type="Rhea" id="RHEA-COMP:14572"/>
        <dbReference type="ChEBI" id="CHEBI:15377"/>
        <dbReference type="ChEBI" id="CHEBI:58658"/>
        <dbReference type="ChEBI" id="CHEBI:140523"/>
        <dbReference type="EC" id="3.2.1.67"/>
    </reaction>
</comment>
<evidence type="ECO:0000256" key="5">
    <source>
        <dbReference type="ARBA" id="ARBA00022737"/>
    </source>
</evidence>
<reference evidence="18 19" key="1">
    <citation type="submission" date="2024-02" db="EMBL/GenBank/DDBJ databases">
        <title>Discinaceae phylogenomics.</title>
        <authorList>
            <person name="Dirks A.C."/>
            <person name="James T.Y."/>
        </authorList>
    </citation>
    <scope>NUCLEOTIDE SEQUENCE [LARGE SCALE GENOMIC DNA]</scope>
    <source>
        <strain evidence="18 19">ACD0624</strain>
    </source>
</reference>
<dbReference type="InterPro" id="IPR012334">
    <property type="entry name" value="Pectin_lyas_fold"/>
</dbReference>
<dbReference type="InterPro" id="IPR006626">
    <property type="entry name" value="PbH1"/>
</dbReference>
<keyword evidence="5" id="KW-0677">Repeat</keyword>
<evidence type="ECO:0000256" key="4">
    <source>
        <dbReference type="ARBA" id="ARBA00022729"/>
    </source>
</evidence>
<evidence type="ECO:0000313" key="18">
    <source>
        <dbReference type="EMBL" id="KAL0631363.1"/>
    </source>
</evidence>
<evidence type="ECO:0000313" key="19">
    <source>
        <dbReference type="Proteomes" id="UP001447188"/>
    </source>
</evidence>
<evidence type="ECO:0000256" key="6">
    <source>
        <dbReference type="ARBA" id="ARBA00022801"/>
    </source>
</evidence>
<evidence type="ECO:0000256" key="9">
    <source>
        <dbReference type="ARBA" id="ARBA00023295"/>
    </source>
</evidence>